<evidence type="ECO:0000256" key="1">
    <source>
        <dbReference type="SAM" id="MobiDB-lite"/>
    </source>
</evidence>
<accession>A0A0F9HYH5</accession>
<feature type="compositionally biased region" description="Basic and acidic residues" evidence="1">
    <location>
        <begin position="102"/>
        <end position="118"/>
    </location>
</feature>
<feature type="compositionally biased region" description="Acidic residues" evidence="1">
    <location>
        <begin position="1"/>
        <end position="18"/>
    </location>
</feature>
<dbReference type="EMBL" id="LAZR01015617">
    <property type="protein sequence ID" value="KKM08142.1"/>
    <property type="molecule type" value="Genomic_DNA"/>
</dbReference>
<dbReference type="AlphaFoldDB" id="A0A0F9HYH5"/>
<reference evidence="2" key="1">
    <citation type="journal article" date="2015" name="Nature">
        <title>Complex archaea that bridge the gap between prokaryotes and eukaryotes.</title>
        <authorList>
            <person name="Spang A."/>
            <person name="Saw J.H."/>
            <person name="Jorgensen S.L."/>
            <person name="Zaremba-Niedzwiedzka K."/>
            <person name="Martijn J."/>
            <person name="Lind A.E."/>
            <person name="van Eijk R."/>
            <person name="Schleper C."/>
            <person name="Guy L."/>
            <person name="Ettema T.J."/>
        </authorList>
    </citation>
    <scope>NUCLEOTIDE SEQUENCE</scope>
</reference>
<gene>
    <name evidence="2" type="ORF">LCGC14_1726900</name>
</gene>
<feature type="compositionally biased region" description="Acidic residues" evidence="1">
    <location>
        <begin position="52"/>
        <end position="73"/>
    </location>
</feature>
<proteinExistence type="predicted"/>
<feature type="non-terminal residue" evidence="2">
    <location>
        <position position="1"/>
    </location>
</feature>
<comment type="caution">
    <text evidence="2">The sequence shown here is derived from an EMBL/GenBank/DDBJ whole genome shotgun (WGS) entry which is preliminary data.</text>
</comment>
<organism evidence="2">
    <name type="scientific">marine sediment metagenome</name>
    <dbReference type="NCBI Taxonomy" id="412755"/>
    <lineage>
        <taxon>unclassified sequences</taxon>
        <taxon>metagenomes</taxon>
        <taxon>ecological metagenomes</taxon>
    </lineage>
</organism>
<feature type="region of interest" description="Disordered" evidence="1">
    <location>
        <begin position="1"/>
        <end position="121"/>
    </location>
</feature>
<protein>
    <submittedName>
        <fullName evidence="2">Uncharacterized protein</fullName>
    </submittedName>
</protein>
<feature type="compositionally biased region" description="Gly residues" evidence="1">
    <location>
        <begin position="76"/>
        <end position="92"/>
    </location>
</feature>
<sequence>ELPEVGGEESEDGDEDSDTTSKDKDCGGIILIGDVGGMGDTGECSDNPNETSESETSEEESGGGATSEEESSADESGGGAVVSEGESGGSAGEVGQYPEESSAERMERLSEELNKSIEDFDGILMEEQREISSVSRNMEGFGDGEMRQAGKIGLGQQEGGEPSGSTISILNPEGRRAASIERLSKEDIQSRVPEDIILIDDDVVGKQLYEAAVSEDDPELRERLWEEYRKYKRY</sequence>
<evidence type="ECO:0000313" key="2">
    <source>
        <dbReference type="EMBL" id="KKM08142.1"/>
    </source>
</evidence>
<name>A0A0F9HYH5_9ZZZZ</name>